<evidence type="ECO:0000313" key="2">
    <source>
        <dbReference type="EMBL" id="CAH0054129.1"/>
    </source>
</evidence>
<reference evidence="3" key="1">
    <citation type="submission" date="2019-06" db="EMBL/GenBank/DDBJ databases">
        <authorList>
            <person name="Broberg M."/>
        </authorList>
    </citation>
    <scope>NUCLEOTIDE SEQUENCE [LARGE SCALE GENOMIC DNA]</scope>
</reference>
<reference evidence="2 3" key="2">
    <citation type="submission" date="2021-10" db="EMBL/GenBank/DDBJ databases">
        <authorList>
            <person name="Piombo E."/>
        </authorList>
    </citation>
    <scope>NUCLEOTIDE SEQUENCE [LARGE SCALE GENOMIC DNA]</scope>
</reference>
<gene>
    <name evidence="2" type="ORF">CSOL1703_00015322</name>
</gene>
<keyword evidence="1" id="KW-0732">Signal</keyword>
<dbReference type="OrthoDB" id="1658288at2759"/>
<keyword evidence="3" id="KW-1185">Reference proteome</keyword>
<dbReference type="AlphaFoldDB" id="A0A9P0EMK6"/>
<sequence>MDPPGQISLLATIAIFTCWLRGGHARLIPEDAHVNKQAPVSKGTLKDFNIVRVISVPVDWDLKQLRSFLTAIVIVQDLLLSPESYQSKRILLPKPIDNQLTGDQYLILNKAFLGITTLYTLPPNAHKIE</sequence>
<dbReference type="EMBL" id="CABFOC020000046">
    <property type="protein sequence ID" value="CAH0054129.1"/>
    <property type="molecule type" value="Genomic_DNA"/>
</dbReference>
<accession>A0A9P0EMK6</accession>
<proteinExistence type="predicted"/>
<feature type="signal peptide" evidence="1">
    <location>
        <begin position="1"/>
        <end position="25"/>
    </location>
</feature>
<comment type="caution">
    <text evidence="2">The sequence shown here is derived from an EMBL/GenBank/DDBJ whole genome shotgun (WGS) entry which is preliminary data.</text>
</comment>
<evidence type="ECO:0000256" key="1">
    <source>
        <dbReference type="SAM" id="SignalP"/>
    </source>
</evidence>
<dbReference type="Proteomes" id="UP000775872">
    <property type="component" value="Unassembled WGS sequence"/>
</dbReference>
<protein>
    <submittedName>
        <fullName evidence="2">Uncharacterized protein</fullName>
    </submittedName>
</protein>
<name>A0A9P0EMK6_9HYPO</name>
<organism evidence="2 3">
    <name type="scientific">Clonostachys solani</name>
    <dbReference type="NCBI Taxonomy" id="160281"/>
    <lineage>
        <taxon>Eukaryota</taxon>
        <taxon>Fungi</taxon>
        <taxon>Dikarya</taxon>
        <taxon>Ascomycota</taxon>
        <taxon>Pezizomycotina</taxon>
        <taxon>Sordariomycetes</taxon>
        <taxon>Hypocreomycetidae</taxon>
        <taxon>Hypocreales</taxon>
        <taxon>Bionectriaceae</taxon>
        <taxon>Clonostachys</taxon>
    </lineage>
</organism>
<evidence type="ECO:0000313" key="3">
    <source>
        <dbReference type="Proteomes" id="UP000775872"/>
    </source>
</evidence>
<feature type="chain" id="PRO_5040313117" evidence="1">
    <location>
        <begin position="26"/>
        <end position="129"/>
    </location>
</feature>